<dbReference type="Pfam" id="PF01541">
    <property type="entry name" value="GIY-YIG"/>
    <property type="match status" value="1"/>
</dbReference>
<name>A0ABP9AAB8_9FLAO</name>
<dbReference type="Proteomes" id="UP001500141">
    <property type="component" value="Unassembled WGS sequence"/>
</dbReference>
<feature type="domain" description="GIY-YIG" evidence="2">
    <location>
        <begin position="1"/>
        <end position="75"/>
    </location>
</feature>
<accession>A0ABP9AAB8</accession>
<dbReference type="InterPro" id="IPR000305">
    <property type="entry name" value="GIY-YIG_endonuc"/>
</dbReference>
<protein>
    <recommendedName>
        <fullName evidence="2">GIY-YIG domain-containing protein</fullName>
    </recommendedName>
</protein>
<dbReference type="SMART" id="SM00465">
    <property type="entry name" value="GIYc"/>
    <property type="match status" value="1"/>
</dbReference>
<evidence type="ECO:0000256" key="1">
    <source>
        <dbReference type="ARBA" id="ARBA00007435"/>
    </source>
</evidence>
<organism evidence="3 4">
    <name type="scientific">Flavobacterium hankyongi</name>
    <dbReference type="NCBI Taxonomy" id="1176532"/>
    <lineage>
        <taxon>Bacteria</taxon>
        <taxon>Pseudomonadati</taxon>
        <taxon>Bacteroidota</taxon>
        <taxon>Flavobacteriia</taxon>
        <taxon>Flavobacteriales</taxon>
        <taxon>Flavobacteriaceae</taxon>
        <taxon>Flavobacterium</taxon>
    </lineage>
</organism>
<gene>
    <name evidence="3" type="ORF">GCM10023230_27990</name>
</gene>
<dbReference type="SUPFAM" id="SSF82771">
    <property type="entry name" value="GIY-YIG endonuclease"/>
    <property type="match status" value="1"/>
</dbReference>
<proteinExistence type="inferred from homology"/>
<evidence type="ECO:0000313" key="4">
    <source>
        <dbReference type="Proteomes" id="UP001500141"/>
    </source>
</evidence>
<dbReference type="PROSITE" id="PS50164">
    <property type="entry name" value="GIY_YIG"/>
    <property type="match status" value="1"/>
</dbReference>
<comment type="similarity">
    <text evidence="1">Belongs to the UPF0213 family.</text>
</comment>
<dbReference type="CDD" id="cd10449">
    <property type="entry name" value="GIY-YIG_SLX1_like"/>
    <property type="match status" value="1"/>
</dbReference>
<comment type="caution">
    <text evidence="3">The sequence shown here is derived from an EMBL/GenBank/DDBJ whole genome shotgun (WGS) entry which is preliminary data.</text>
</comment>
<dbReference type="RefSeq" id="WP_264543241.1">
    <property type="nucleotide sequence ID" value="NZ_BAABIP010000022.1"/>
</dbReference>
<dbReference type="InterPro" id="IPR050190">
    <property type="entry name" value="UPF0213_domain"/>
</dbReference>
<evidence type="ECO:0000313" key="3">
    <source>
        <dbReference type="EMBL" id="GAA4775479.1"/>
    </source>
</evidence>
<dbReference type="InterPro" id="IPR035901">
    <property type="entry name" value="GIY-YIG_endonuc_sf"/>
</dbReference>
<evidence type="ECO:0000259" key="2">
    <source>
        <dbReference type="PROSITE" id="PS50164"/>
    </source>
</evidence>
<dbReference type="EMBL" id="BAABIP010000022">
    <property type="protein sequence ID" value="GAA4775479.1"/>
    <property type="molecule type" value="Genomic_DNA"/>
</dbReference>
<reference evidence="4" key="1">
    <citation type="journal article" date="2019" name="Int. J. Syst. Evol. Microbiol.">
        <title>The Global Catalogue of Microorganisms (GCM) 10K type strain sequencing project: providing services to taxonomists for standard genome sequencing and annotation.</title>
        <authorList>
            <consortium name="The Broad Institute Genomics Platform"/>
            <consortium name="The Broad Institute Genome Sequencing Center for Infectious Disease"/>
            <person name="Wu L."/>
            <person name="Ma J."/>
        </authorList>
    </citation>
    <scope>NUCLEOTIDE SEQUENCE [LARGE SCALE GENOMIC DNA]</scope>
    <source>
        <strain evidence="4">JCM 18198</strain>
    </source>
</reference>
<keyword evidence="4" id="KW-1185">Reference proteome</keyword>
<dbReference type="Gene3D" id="3.40.1440.10">
    <property type="entry name" value="GIY-YIG endonuclease"/>
    <property type="match status" value="1"/>
</dbReference>
<sequence>MFYVYILFSENKNKFYVGQTNNLEDRIRRHNAGHEISTKNGVPWKIIIHFVLESRAEAIALESKIKKRGAKRYLIDNKLPEQ</sequence>
<dbReference type="PANTHER" id="PTHR34477:SF1">
    <property type="entry name" value="UPF0213 PROTEIN YHBQ"/>
    <property type="match status" value="1"/>
</dbReference>
<dbReference type="PANTHER" id="PTHR34477">
    <property type="entry name" value="UPF0213 PROTEIN YHBQ"/>
    <property type="match status" value="1"/>
</dbReference>